<evidence type="ECO:0000256" key="5">
    <source>
        <dbReference type="PIRSR" id="PIRSR620019-2"/>
    </source>
</evidence>
<proteinExistence type="inferred from homology"/>
<protein>
    <submittedName>
        <fullName evidence="7">Sugar O-acyltransferase</fullName>
    </submittedName>
</protein>
<dbReference type="AlphaFoldDB" id="A0A371XFK5"/>
<dbReference type="Gene3D" id="2.160.10.10">
    <property type="entry name" value="Hexapeptide repeat proteins"/>
    <property type="match status" value="1"/>
</dbReference>
<evidence type="ECO:0000256" key="3">
    <source>
        <dbReference type="ARBA" id="ARBA00022737"/>
    </source>
</evidence>
<sequence length="204" mass="21065">MTRKLLVLGFGGHGRSVADVALDCGYEEIAFLDDATGDPSAKILGPFSSLGEFATEWPEAIAAVGNNTLRLRLFDEIGRHGLKQVSIIHPSVQISRSAEIGNGVFVGRAAVIGTDAKIGDATIVNTRVSIDHDCKIGLANHIAPGATLSGEVTTGERVWLGTGCSVRQRVRIGADAVIGVGAAVVGNLPGAQTYVGVPARALGK</sequence>
<dbReference type="CDD" id="cd03360">
    <property type="entry name" value="LbH_AT_putative"/>
    <property type="match status" value="1"/>
</dbReference>
<organism evidence="7 8">
    <name type="scientific">Mesorhizobium denitrificans</name>
    <dbReference type="NCBI Taxonomy" id="2294114"/>
    <lineage>
        <taxon>Bacteria</taxon>
        <taxon>Pseudomonadati</taxon>
        <taxon>Pseudomonadota</taxon>
        <taxon>Alphaproteobacteria</taxon>
        <taxon>Hyphomicrobiales</taxon>
        <taxon>Phyllobacteriaceae</taxon>
        <taxon>Mesorhizobium</taxon>
    </lineage>
</organism>
<keyword evidence="2 7" id="KW-0808">Transferase</keyword>
<name>A0A371XFK5_9HYPH</name>
<evidence type="ECO:0000313" key="8">
    <source>
        <dbReference type="Proteomes" id="UP000262379"/>
    </source>
</evidence>
<evidence type="ECO:0000313" key="7">
    <source>
        <dbReference type="EMBL" id="RFC68001.1"/>
    </source>
</evidence>
<dbReference type="InterPro" id="IPR020019">
    <property type="entry name" value="AcTrfase_PglD-like"/>
</dbReference>
<keyword evidence="8" id="KW-1185">Reference proteome</keyword>
<gene>
    <name evidence="7" type="ORF">DY251_09955</name>
</gene>
<feature type="site" description="Increases basicity of active site His" evidence="4">
    <location>
        <position position="133"/>
    </location>
</feature>
<feature type="domain" description="PglD N-terminal" evidence="6">
    <location>
        <begin position="4"/>
        <end position="76"/>
    </location>
</feature>
<feature type="binding site" evidence="5">
    <location>
        <position position="65"/>
    </location>
    <ligand>
        <name>substrate</name>
    </ligand>
</feature>
<dbReference type="NCBIfam" id="TIGR03570">
    <property type="entry name" value="NeuD_NnaD"/>
    <property type="match status" value="1"/>
</dbReference>
<reference evidence="8" key="1">
    <citation type="submission" date="2018-08" db="EMBL/GenBank/DDBJ databases">
        <authorList>
            <person name="Im W.T."/>
        </authorList>
    </citation>
    <scope>NUCLEOTIDE SEQUENCE [LARGE SCALE GENOMIC DNA]</scope>
    <source>
        <strain evidence="8">LA-28</strain>
    </source>
</reference>
<dbReference type="Proteomes" id="UP000262379">
    <property type="component" value="Unassembled WGS sequence"/>
</dbReference>
<dbReference type="InterPro" id="IPR011004">
    <property type="entry name" value="Trimer_LpxA-like_sf"/>
</dbReference>
<feature type="binding site" evidence="5">
    <location>
        <begin position="33"/>
        <end position="34"/>
    </location>
    <ligand>
        <name>substrate</name>
    </ligand>
</feature>
<evidence type="ECO:0000256" key="1">
    <source>
        <dbReference type="ARBA" id="ARBA00007274"/>
    </source>
</evidence>
<dbReference type="EMBL" id="QURN01000006">
    <property type="protein sequence ID" value="RFC68001.1"/>
    <property type="molecule type" value="Genomic_DNA"/>
</dbReference>
<comment type="similarity">
    <text evidence="1">Belongs to the transferase hexapeptide repeat family.</text>
</comment>
<dbReference type="Pfam" id="PF17836">
    <property type="entry name" value="PglD_N"/>
    <property type="match status" value="1"/>
</dbReference>
<evidence type="ECO:0000256" key="2">
    <source>
        <dbReference type="ARBA" id="ARBA00022679"/>
    </source>
</evidence>
<dbReference type="InterPro" id="IPR018357">
    <property type="entry name" value="Hexapep_transf_CS"/>
</dbReference>
<accession>A0A371XFK5</accession>
<dbReference type="PROSITE" id="PS00101">
    <property type="entry name" value="HEXAPEP_TRANSFERASES"/>
    <property type="match status" value="1"/>
</dbReference>
<feature type="active site" description="Proton acceptor" evidence="4">
    <location>
        <position position="132"/>
    </location>
</feature>
<dbReference type="PANTHER" id="PTHR43300:SF7">
    <property type="entry name" value="UDP-N-ACETYLBACILLOSAMINE N-ACETYLTRANSFERASE"/>
    <property type="match status" value="1"/>
</dbReference>
<keyword evidence="7" id="KW-0012">Acyltransferase</keyword>
<feature type="binding site" evidence="5">
    <location>
        <position position="141"/>
    </location>
    <ligand>
        <name>acetyl-CoA</name>
        <dbReference type="ChEBI" id="CHEBI:57288"/>
    </ligand>
</feature>
<dbReference type="RefSeq" id="WP_116623836.1">
    <property type="nucleotide sequence ID" value="NZ_QURN01000006.1"/>
</dbReference>
<dbReference type="InterPro" id="IPR041561">
    <property type="entry name" value="PglD_N"/>
</dbReference>
<comment type="caution">
    <text evidence="7">The sequence shown here is derived from an EMBL/GenBank/DDBJ whole genome shotgun (WGS) entry which is preliminary data.</text>
</comment>
<evidence type="ECO:0000259" key="6">
    <source>
        <dbReference type="Pfam" id="PF17836"/>
    </source>
</evidence>
<dbReference type="Gene3D" id="3.40.50.20">
    <property type="match status" value="1"/>
</dbReference>
<evidence type="ECO:0000256" key="4">
    <source>
        <dbReference type="PIRSR" id="PIRSR620019-1"/>
    </source>
</evidence>
<keyword evidence="3" id="KW-0677">Repeat</keyword>
<dbReference type="SUPFAM" id="SSF51161">
    <property type="entry name" value="Trimeric LpxA-like enzymes"/>
    <property type="match status" value="1"/>
</dbReference>
<dbReference type="GO" id="GO:0016746">
    <property type="term" value="F:acyltransferase activity"/>
    <property type="evidence" value="ECO:0007669"/>
    <property type="project" value="UniProtKB-KW"/>
</dbReference>
<dbReference type="InterPro" id="IPR050179">
    <property type="entry name" value="Trans_hexapeptide_repeat"/>
</dbReference>
<dbReference type="PANTHER" id="PTHR43300">
    <property type="entry name" value="ACETYLTRANSFERASE"/>
    <property type="match status" value="1"/>
</dbReference>